<proteinExistence type="predicted"/>
<dbReference type="OrthoDB" id="1987562at2"/>
<evidence type="ECO:0000256" key="1">
    <source>
        <dbReference type="SAM" id="SignalP"/>
    </source>
</evidence>
<dbReference type="AlphaFoldDB" id="A0A850HD45"/>
<feature type="chain" id="PRO_5038526035" description="DUF5105 domain-containing protein" evidence="1">
    <location>
        <begin position="25"/>
        <end position="226"/>
    </location>
</feature>
<accession>A0A850HD45</accession>
<reference evidence="4 5" key="1">
    <citation type="journal article" date="2020" name="Cell Host Microbe">
        <title>Functional and Genomic Variation between Human-Derived Isolates of Lachnospiraceae Reveals Inter- and Intra-Species Diversity.</title>
        <authorList>
            <person name="Sorbara M.T."/>
            <person name="Littmann E.R."/>
            <person name="Fontana E."/>
            <person name="Moody T.U."/>
            <person name="Kohout C.E."/>
            <person name="Gjonbalaj M."/>
            <person name="Eaton V."/>
            <person name="Seok R."/>
            <person name="Leiner I.M."/>
            <person name="Pamer E.G."/>
        </authorList>
    </citation>
    <scope>NUCLEOTIDE SEQUENCE [LARGE SCALE GENOMIC DNA]</scope>
    <source>
        <strain evidence="3 4">MSK.17.11</strain>
        <strain evidence="2 5">MSK.17.38</strain>
    </source>
</reference>
<evidence type="ECO:0000313" key="2">
    <source>
        <dbReference type="EMBL" id="NSK13343.1"/>
    </source>
</evidence>
<evidence type="ECO:0000313" key="3">
    <source>
        <dbReference type="EMBL" id="NVH57528.1"/>
    </source>
</evidence>
<keyword evidence="1" id="KW-0732">Signal</keyword>
<name>A0A850HD45_9FIRM</name>
<evidence type="ECO:0000313" key="4">
    <source>
        <dbReference type="Proteomes" id="UP000528555"/>
    </source>
</evidence>
<gene>
    <name evidence="3" type="ORF">G5A66_02450</name>
    <name evidence="2" type="ORF">G5A75_00360</name>
</gene>
<dbReference type="RefSeq" id="WP_101694672.1">
    <property type="nucleotide sequence ID" value="NZ_JAAITX010000001.1"/>
</dbReference>
<dbReference type="Proteomes" id="UP000528555">
    <property type="component" value="Unassembled WGS sequence"/>
</dbReference>
<dbReference type="Proteomes" id="UP000701680">
    <property type="component" value="Unassembled WGS sequence"/>
</dbReference>
<evidence type="ECO:0000313" key="5">
    <source>
        <dbReference type="Proteomes" id="UP000701680"/>
    </source>
</evidence>
<comment type="caution">
    <text evidence="3">The sequence shown here is derived from an EMBL/GenBank/DDBJ whole genome shotgun (WGS) entry which is preliminary data.</text>
</comment>
<dbReference type="EMBL" id="JAAIUO010000001">
    <property type="protein sequence ID" value="NSK13343.1"/>
    <property type="molecule type" value="Genomic_DNA"/>
</dbReference>
<sequence>MNRKKRRPFCWVLLLCLVMTGLLSGCGSKFDARGYTKALLDLNFQGESAGALEYVDGVTKEDLMQQYQAFIDQFVETNIASGLELPETKRQNFAQLVSTILTTMRYDVKEAKESGKREYEVPVSIWPTDLFEKYQELLVADSLKIAEKVREGGYVGTEEEVNQQMLGDIINHSYELLDAAFQDQEYQEEETVILHVRADKKNEYFIDEDDMNTLILKILKLDEIGG</sequence>
<dbReference type="EMBL" id="JAAITX010000001">
    <property type="protein sequence ID" value="NVH57528.1"/>
    <property type="molecule type" value="Genomic_DNA"/>
</dbReference>
<protein>
    <recommendedName>
        <fullName evidence="6">DUF5105 domain-containing protein</fullName>
    </recommendedName>
</protein>
<reference evidence="3" key="2">
    <citation type="submission" date="2020-02" db="EMBL/GenBank/DDBJ databases">
        <authorList>
            <person name="Littmann E."/>
            <person name="Sorbara M."/>
        </authorList>
    </citation>
    <scope>NUCLEOTIDE SEQUENCE</scope>
    <source>
        <strain evidence="3">MSK.17.11</strain>
        <strain evidence="2">MSK.17.38</strain>
    </source>
</reference>
<evidence type="ECO:0008006" key="6">
    <source>
        <dbReference type="Google" id="ProtNLM"/>
    </source>
</evidence>
<organism evidence="3 4">
    <name type="scientific">Dorea phocaeensis</name>
    <dbReference type="NCBI Taxonomy" id="2040291"/>
    <lineage>
        <taxon>Bacteria</taxon>
        <taxon>Bacillati</taxon>
        <taxon>Bacillota</taxon>
        <taxon>Clostridia</taxon>
        <taxon>Lachnospirales</taxon>
        <taxon>Lachnospiraceae</taxon>
        <taxon>Dorea</taxon>
    </lineage>
</organism>
<dbReference type="PROSITE" id="PS51257">
    <property type="entry name" value="PROKAR_LIPOPROTEIN"/>
    <property type="match status" value="1"/>
</dbReference>
<keyword evidence="4" id="KW-1185">Reference proteome</keyword>
<feature type="signal peptide" evidence="1">
    <location>
        <begin position="1"/>
        <end position="24"/>
    </location>
</feature>